<protein>
    <recommendedName>
        <fullName evidence="4">Tip attachment protein J domain-containing protein</fullName>
    </recommendedName>
</protein>
<evidence type="ECO:0000256" key="1">
    <source>
        <dbReference type="SAM" id="Phobius"/>
    </source>
</evidence>
<dbReference type="EMBL" id="QGLE01000003">
    <property type="protein sequence ID" value="PWR24584.1"/>
    <property type="molecule type" value="Genomic_DNA"/>
</dbReference>
<keyword evidence="3" id="KW-1185">Reference proteome</keyword>
<feature type="transmembrane region" description="Helical" evidence="1">
    <location>
        <begin position="43"/>
        <end position="67"/>
    </location>
</feature>
<gene>
    <name evidence="2" type="ORF">DKG74_07200</name>
</gene>
<dbReference type="AlphaFoldDB" id="A0A317EE98"/>
<organism evidence="2 3">
    <name type="scientific">Zavarzinia aquatilis</name>
    <dbReference type="NCBI Taxonomy" id="2211142"/>
    <lineage>
        <taxon>Bacteria</taxon>
        <taxon>Pseudomonadati</taxon>
        <taxon>Pseudomonadota</taxon>
        <taxon>Alphaproteobacteria</taxon>
        <taxon>Rhodospirillales</taxon>
        <taxon>Zavarziniaceae</taxon>
        <taxon>Zavarzinia</taxon>
    </lineage>
</organism>
<evidence type="ECO:0000313" key="3">
    <source>
        <dbReference type="Proteomes" id="UP000245461"/>
    </source>
</evidence>
<name>A0A317EE98_9PROT</name>
<comment type="caution">
    <text evidence="2">The sequence shown here is derived from an EMBL/GenBank/DDBJ whole genome shotgun (WGS) entry which is preliminary data.</text>
</comment>
<keyword evidence="1" id="KW-0812">Transmembrane</keyword>
<evidence type="ECO:0008006" key="4">
    <source>
        <dbReference type="Google" id="ProtNLM"/>
    </source>
</evidence>
<dbReference type="Proteomes" id="UP000245461">
    <property type="component" value="Unassembled WGS sequence"/>
</dbReference>
<evidence type="ECO:0000313" key="2">
    <source>
        <dbReference type="EMBL" id="PWR24584.1"/>
    </source>
</evidence>
<dbReference type="OrthoDB" id="7822067at2"/>
<reference evidence="2 3" key="1">
    <citation type="submission" date="2018-05" db="EMBL/GenBank/DDBJ databases">
        <title>Zavarzinia sp. HR-AS.</title>
        <authorList>
            <person name="Lee Y."/>
            <person name="Jeon C.O."/>
        </authorList>
    </citation>
    <scope>NUCLEOTIDE SEQUENCE [LARGE SCALE GENOMIC DNA]</scope>
    <source>
        <strain evidence="2 3">HR-AS</strain>
    </source>
</reference>
<proteinExistence type="predicted"/>
<accession>A0A317EE98</accession>
<keyword evidence="1" id="KW-1133">Transmembrane helix</keyword>
<keyword evidence="1" id="KW-0472">Membrane</keyword>
<sequence>MEGCRMILLIVTLAGLLVPRVALADPVTAAIATFLATYIGAEAAAIVAAVIVQVAVAAISIGIMSLLTPRPKLPDPADGTVPVQEPVPAVLYAVGTCRVAGKTMVKEASLGTLWRVSALKQGPCVEMQRYWIGDDEVSLAPWIIDPRRRVTLDTYSDHRFWDMGFGNENSRPRVHVWTHDGGPMPASTAAEDNPATWMIEAAPAVMTSGFRADGVCAIGWACLPVGAERFQAVYVGGDPVMSVSGRWQAIWDPRDEGQNPEDEATWGYSANPVLVRIWYECWCPHGPQRPYAEVVLPRLDLWMAQADACDDLVPQRAGGTAPRYACHFWWDAETDRASVRASIMASCDGWDCEFGDGSMIMIVGKYIEPTVVLTDDDICGYSIDDDENDSDYINHLAIQYTSPDQGFGAVSAEPWRDDASIVEYGYRSQSIDLWQVHNLSQARRLGKRMVDRSTASLRGTLICRLSALRTIGHRWVRVRSERVPRLSDVVVEIGGQTTSLAQLTRTLNVRSVNPNAIDAWDATDEGEPPPVAERVTGDGAPQVTGLVAAPVAIGLANGVTGIGVDLEWDDFDESETCSFEERHRVGSEPWASSSLAAVTIGSGLIRARVQPAPADVTIEYQVRVRAGLWSASAYADTSTDGIAPELPSGLSATSALGDAVVTWRNPRSTNFAAATVWRAAAGDGFGAAVPVASDIAGGLGQIMSVTDPDLPIGAYDYWVTAENTVGTSSAPAGPVTLAIATDYIATEGGDLMVDGLGNYLVVV</sequence>